<dbReference type="Pfam" id="PF19754">
    <property type="entry name" value="DUF6241"/>
    <property type="match status" value="1"/>
</dbReference>
<organism evidence="2 3">
    <name type="scientific">Metabacillus sediminilitoris</name>
    <dbReference type="NCBI Taxonomy" id="2567941"/>
    <lineage>
        <taxon>Bacteria</taxon>
        <taxon>Bacillati</taxon>
        <taxon>Bacillota</taxon>
        <taxon>Bacilli</taxon>
        <taxon>Bacillales</taxon>
        <taxon>Bacillaceae</taxon>
        <taxon>Metabacillus</taxon>
    </lineage>
</organism>
<feature type="region of interest" description="Disordered" evidence="1">
    <location>
        <begin position="48"/>
        <end position="75"/>
    </location>
</feature>
<evidence type="ECO:0000313" key="2">
    <source>
        <dbReference type="EMBL" id="THF81028.1"/>
    </source>
</evidence>
<dbReference type="RefSeq" id="WP_136352605.1">
    <property type="nucleotide sequence ID" value="NZ_CP046266.1"/>
</dbReference>
<dbReference type="Proteomes" id="UP000310334">
    <property type="component" value="Unassembled WGS sequence"/>
</dbReference>
<name>A0A4S4C0B2_9BACI</name>
<sequence>MSWMKEHKLIVTSMIVFALCIGVLGVILVDMIDKKAVSSSETVAKEDNTIAASQQNTTKTETNNITENPFGSNKTNLSEEDILNYMHGMSHQKVVAEEKWLHYEMTNERIQFLISVVENDNYKNGELLLDILQRWAEGDFQRADKDHNKIWSLQGGNVGEATGVMTPEQEQQYLEENKGSIQ</sequence>
<dbReference type="EMBL" id="SSNT01000005">
    <property type="protein sequence ID" value="THF81028.1"/>
    <property type="molecule type" value="Genomic_DNA"/>
</dbReference>
<accession>A0A4S4C0B2</accession>
<reference evidence="2 3" key="1">
    <citation type="submission" date="2019-04" db="EMBL/GenBank/DDBJ databases">
        <title>Bacillus sediminilitoris sp. nov., isolated from a tidal flat sediment on the East China Sea.</title>
        <authorList>
            <person name="Wei Y."/>
            <person name="Mao H."/>
            <person name="Fang J."/>
        </authorList>
    </citation>
    <scope>NUCLEOTIDE SEQUENCE [LARGE SCALE GENOMIC DNA]</scope>
    <source>
        <strain evidence="2 3">DSL-17</strain>
    </source>
</reference>
<proteinExistence type="predicted"/>
<evidence type="ECO:0000256" key="1">
    <source>
        <dbReference type="SAM" id="MobiDB-lite"/>
    </source>
</evidence>
<evidence type="ECO:0000313" key="3">
    <source>
        <dbReference type="Proteomes" id="UP000310334"/>
    </source>
</evidence>
<keyword evidence="3" id="KW-1185">Reference proteome</keyword>
<feature type="compositionally biased region" description="Low complexity" evidence="1">
    <location>
        <begin position="56"/>
        <end position="68"/>
    </location>
</feature>
<gene>
    <name evidence="2" type="ORF">E6W99_07650</name>
</gene>
<dbReference type="InterPro" id="IPR046208">
    <property type="entry name" value="DUF6241"/>
</dbReference>
<evidence type="ECO:0008006" key="4">
    <source>
        <dbReference type="Google" id="ProtNLM"/>
    </source>
</evidence>
<dbReference type="OrthoDB" id="1932566at2"/>
<comment type="caution">
    <text evidence="2">The sequence shown here is derived from an EMBL/GenBank/DDBJ whole genome shotgun (WGS) entry which is preliminary data.</text>
</comment>
<dbReference type="AlphaFoldDB" id="A0A4S4C0B2"/>
<protein>
    <recommendedName>
        <fullName evidence="4">PRK06770 family protein</fullName>
    </recommendedName>
</protein>